<sequence length="242" mass="25576">MRKNVLITGASGGIGSALALAFAERGYGVAMQYHSREQAARETAERICSGGGTAEIFSADISREDEVEALFDAAESRLGFLGVLVNNAAISQKGLFTDLTLEEWNRIFAVNCTGAFLCSRRVLPEMIRRKEGCILNISSMWGQVGASCEAAYSASKAALIGLTQALAKEEGPSGIRVNCIAPGVIGTAMNADLSEEDWAALREETPLGRIGTPEEVAQAALLLAENRFITGQTLGVNGGFVI</sequence>
<dbReference type="InterPro" id="IPR020904">
    <property type="entry name" value="Sc_DH/Rdtase_CS"/>
</dbReference>
<dbReference type="RefSeq" id="WP_066861663.1">
    <property type="nucleotide sequence ID" value="NZ_CABKVV010000012.1"/>
</dbReference>
<dbReference type="Pfam" id="PF13561">
    <property type="entry name" value="adh_short_C2"/>
    <property type="match status" value="1"/>
</dbReference>
<evidence type="ECO:0000259" key="3">
    <source>
        <dbReference type="SMART" id="SM00822"/>
    </source>
</evidence>
<proteinExistence type="inferred from homology"/>
<dbReference type="PRINTS" id="PR00080">
    <property type="entry name" value="SDRFAMILY"/>
</dbReference>
<dbReference type="Gene3D" id="3.40.50.720">
    <property type="entry name" value="NAD(P)-binding Rossmann-like Domain"/>
    <property type="match status" value="1"/>
</dbReference>
<organism evidence="4 5">
    <name type="scientific">Neglectibacter timonensis</name>
    <dbReference type="NCBI Taxonomy" id="1776382"/>
    <lineage>
        <taxon>Bacteria</taxon>
        <taxon>Bacillati</taxon>
        <taxon>Bacillota</taxon>
        <taxon>Clostridia</taxon>
        <taxon>Eubacteriales</taxon>
        <taxon>Oscillospiraceae</taxon>
        <taxon>Neglectibacter</taxon>
    </lineage>
</organism>
<dbReference type="InterPro" id="IPR057326">
    <property type="entry name" value="KR_dom"/>
</dbReference>
<name>A0ABT1RW25_9FIRM</name>
<dbReference type="SUPFAM" id="SSF51735">
    <property type="entry name" value="NAD(P)-binding Rossmann-fold domains"/>
    <property type="match status" value="1"/>
</dbReference>
<dbReference type="EC" id="1.1.1.100" evidence="4"/>
<gene>
    <name evidence="4" type="primary">fabG</name>
    <name evidence="4" type="ORF">NE695_02980</name>
</gene>
<evidence type="ECO:0000256" key="2">
    <source>
        <dbReference type="ARBA" id="ARBA00023002"/>
    </source>
</evidence>
<dbReference type="InterPro" id="IPR002347">
    <property type="entry name" value="SDR_fam"/>
</dbReference>
<dbReference type="NCBIfam" id="NF009466">
    <property type="entry name" value="PRK12826.1-2"/>
    <property type="match status" value="1"/>
</dbReference>
<dbReference type="InterPro" id="IPR036291">
    <property type="entry name" value="NAD(P)-bd_dom_sf"/>
</dbReference>
<evidence type="ECO:0000313" key="4">
    <source>
        <dbReference type="EMBL" id="MCQ4838877.1"/>
    </source>
</evidence>
<dbReference type="NCBIfam" id="NF047420">
    <property type="entry name" value="EF_P_mod_YmfI"/>
    <property type="match status" value="1"/>
</dbReference>
<dbReference type="GeneID" id="90531603"/>
<protein>
    <submittedName>
        <fullName evidence="4">3-oxoacyl-ACP reductase FabG</fullName>
        <ecNumber evidence="4">1.1.1.100</ecNumber>
    </submittedName>
</protein>
<dbReference type="Proteomes" id="UP001524473">
    <property type="component" value="Unassembled WGS sequence"/>
</dbReference>
<dbReference type="PANTHER" id="PTHR42760">
    <property type="entry name" value="SHORT-CHAIN DEHYDROGENASES/REDUCTASES FAMILY MEMBER"/>
    <property type="match status" value="1"/>
</dbReference>
<evidence type="ECO:0000256" key="1">
    <source>
        <dbReference type="ARBA" id="ARBA00006484"/>
    </source>
</evidence>
<dbReference type="PRINTS" id="PR00081">
    <property type="entry name" value="GDHRDH"/>
</dbReference>
<comment type="caution">
    <text evidence="4">The sequence shown here is derived from an EMBL/GenBank/DDBJ whole genome shotgun (WGS) entry which is preliminary data.</text>
</comment>
<dbReference type="SMART" id="SM00822">
    <property type="entry name" value="PKS_KR"/>
    <property type="match status" value="1"/>
</dbReference>
<keyword evidence="2 4" id="KW-0560">Oxidoreductase</keyword>
<dbReference type="PANTHER" id="PTHR42760:SF133">
    <property type="entry name" value="3-OXOACYL-[ACYL-CARRIER-PROTEIN] REDUCTASE"/>
    <property type="match status" value="1"/>
</dbReference>
<reference evidence="4 5" key="1">
    <citation type="submission" date="2022-06" db="EMBL/GenBank/DDBJ databases">
        <title>Isolation of gut microbiota from human fecal samples.</title>
        <authorList>
            <person name="Pamer E.G."/>
            <person name="Barat B."/>
            <person name="Waligurski E."/>
            <person name="Medina S."/>
            <person name="Paddock L."/>
            <person name="Mostad J."/>
        </authorList>
    </citation>
    <scope>NUCLEOTIDE SEQUENCE [LARGE SCALE GENOMIC DNA]</scope>
    <source>
        <strain evidence="4 5">DFI.9.73</strain>
    </source>
</reference>
<dbReference type="EMBL" id="JANFZH010000004">
    <property type="protein sequence ID" value="MCQ4838877.1"/>
    <property type="molecule type" value="Genomic_DNA"/>
</dbReference>
<keyword evidence="5" id="KW-1185">Reference proteome</keyword>
<accession>A0ABT1RW25</accession>
<dbReference type="PROSITE" id="PS00061">
    <property type="entry name" value="ADH_SHORT"/>
    <property type="match status" value="1"/>
</dbReference>
<comment type="similarity">
    <text evidence="1">Belongs to the short-chain dehydrogenases/reductases (SDR) family.</text>
</comment>
<dbReference type="GO" id="GO:0004316">
    <property type="term" value="F:3-oxoacyl-[acyl-carrier-protein] reductase (NADPH) activity"/>
    <property type="evidence" value="ECO:0007669"/>
    <property type="project" value="UniProtKB-EC"/>
</dbReference>
<feature type="domain" description="Ketoreductase" evidence="3">
    <location>
        <begin position="3"/>
        <end position="183"/>
    </location>
</feature>
<evidence type="ECO:0000313" key="5">
    <source>
        <dbReference type="Proteomes" id="UP001524473"/>
    </source>
</evidence>